<reference evidence="1" key="1">
    <citation type="submission" date="2019-10" db="EMBL/GenBank/DDBJ databases">
        <title>Bird 10,000 Genomes (B10K) Project - Family phase.</title>
        <authorList>
            <person name="Zhang G."/>
        </authorList>
    </citation>
    <scope>NUCLEOTIDE SEQUENCE</scope>
    <source>
        <strain evidence="1">B10K-DU-002-55</strain>
        <tissue evidence="1">Muscle</tissue>
    </source>
</reference>
<keyword evidence="2" id="KW-1185">Reference proteome</keyword>
<comment type="caution">
    <text evidence="1">The sequence shown here is derived from an EMBL/GenBank/DDBJ whole genome shotgun (WGS) entry which is preliminary data.</text>
</comment>
<proteinExistence type="predicted"/>
<evidence type="ECO:0000313" key="2">
    <source>
        <dbReference type="Proteomes" id="UP000642973"/>
    </source>
</evidence>
<dbReference type="AlphaFoldDB" id="A0A851CG07"/>
<protein>
    <submittedName>
        <fullName evidence="1">ENR1 protein</fullName>
    </submittedName>
</protein>
<feature type="non-terminal residue" evidence="1">
    <location>
        <position position="87"/>
    </location>
</feature>
<organism evidence="1 2">
    <name type="scientific">Calyptomena viridis</name>
    <name type="common">Lesser green broadbill</name>
    <dbReference type="NCBI Taxonomy" id="135972"/>
    <lineage>
        <taxon>Eukaryota</taxon>
        <taxon>Metazoa</taxon>
        <taxon>Chordata</taxon>
        <taxon>Craniata</taxon>
        <taxon>Vertebrata</taxon>
        <taxon>Euteleostomi</taxon>
        <taxon>Archelosauria</taxon>
        <taxon>Archosauria</taxon>
        <taxon>Dinosauria</taxon>
        <taxon>Saurischia</taxon>
        <taxon>Theropoda</taxon>
        <taxon>Coelurosauria</taxon>
        <taxon>Aves</taxon>
        <taxon>Neognathae</taxon>
        <taxon>Neoaves</taxon>
        <taxon>Telluraves</taxon>
        <taxon>Australaves</taxon>
        <taxon>Passeriformes</taxon>
        <taxon>Eurylaimidae</taxon>
        <taxon>Calyptomena</taxon>
    </lineage>
</organism>
<dbReference type="Proteomes" id="UP000642973">
    <property type="component" value="Unassembled WGS sequence"/>
</dbReference>
<accession>A0A851CG07</accession>
<name>A0A851CG07_CALVR</name>
<gene>
    <name evidence="1" type="primary">Erv31_5</name>
    <name evidence="1" type="ORF">CALVIR_R14886</name>
</gene>
<sequence length="87" mass="9694">NELEFPILGQNLFVNLATKIAGELTVSDCWICGGPLMTKEWPWKGASLSALDIIRWNRTAITSGIKRPDGWVLSSVVIGHDCLKRRE</sequence>
<evidence type="ECO:0000313" key="1">
    <source>
        <dbReference type="EMBL" id="NWI55249.1"/>
    </source>
</evidence>
<feature type="non-terminal residue" evidence="1">
    <location>
        <position position="1"/>
    </location>
</feature>
<dbReference type="EMBL" id="WEIV01015884">
    <property type="protein sequence ID" value="NWI55249.1"/>
    <property type="molecule type" value="Genomic_DNA"/>
</dbReference>